<dbReference type="PANTHER" id="PTHR43806:SF67">
    <property type="entry name" value="EGF-LIKE DOMAIN-CONTAINING PROTEIN"/>
    <property type="match status" value="1"/>
</dbReference>
<dbReference type="InterPro" id="IPR015500">
    <property type="entry name" value="Peptidase_S8_subtilisin-rel"/>
</dbReference>
<evidence type="ECO:0000313" key="10">
    <source>
        <dbReference type="EMBL" id="GGP02398.1"/>
    </source>
</evidence>
<feature type="active site" description="Charge relay system" evidence="6">
    <location>
        <position position="392"/>
    </location>
</feature>
<evidence type="ECO:0000313" key="11">
    <source>
        <dbReference type="Proteomes" id="UP000620064"/>
    </source>
</evidence>
<comment type="similarity">
    <text evidence="1 6 7">Belongs to the peptidase S8 family.</text>
</comment>
<evidence type="ECO:0000259" key="9">
    <source>
        <dbReference type="Pfam" id="PF18962"/>
    </source>
</evidence>
<proteinExistence type="inferred from homology"/>
<feature type="active site" description="Charge relay system" evidence="6">
    <location>
        <position position="173"/>
    </location>
</feature>
<dbReference type="Pfam" id="PF18962">
    <property type="entry name" value="Por_Secre_tail"/>
    <property type="match status" value="1"/>
</dbReference>
<gene>
    <name evidence="10" type="ORF">GCM10010992_06620</name>
</gene>
<name>A0ABQ2NFZ6_9FLAO</name>
<evidence type="ECO:0000256" key="1">
    <source>
        <dbReference type="ARBA" id="ARBA00011073"/>
    </source>
</evidence>
<feature type="domain" description="Secretion system C-terminal sorting" evidence="9">
    <location>
        <begin position="464"/>
        <end position="530"/>
    </location>
</feature>
<dbReference type="InterPro" id="IPR023827">
    <property type="entry name" value="Peptidase_S8_Asp-AS"/>
</dbReference>
<sequence>MKNYLSFLLLYCSLFTFSQTELVFVYFKDKPNASIFIANPSTELSQKSITRRANLNIPITEQDAPIETSYIQNIENLGFTVTDQSKWLNGVAVNATATQIALLQSEPYVLKVESFVKNATTTRQNRISKIEKFQNSATDFNYGNSLDQINQINLRSLHVIGFTGAGISIAVIDTGFPTVNTGSAFARIRNNNQIKGGYNFINKSIDIYNTSLNSHGTNCLGIIGGYIDGNFVGAAPDAEFYLYATENASVEIPEEEMYWIEAAEEADRQGVDIISTSLGYNTFDDSRYDYQYSDMTGQKSFIARAAGIASDKGIIVLIANGNEGNKTWQYLTTPADSPKVFSIGAVDSNGNASAFSSFGPNAIGTVKPDATARGTATYYTYNNSSYSGNGTSYSTPLSAGGVACLLQALPNSTNRENIKNKLRQTASLYPSYDNQRGYGVLNFGNTLNSLLATSESILEKTVNVFPIPAQSEINIETTKKITGISIYNTLGQLIKNINSNYKKISLDSLPKGIYYLKINIENSQVIKKIIKE</sequence>
<dbReference type="EMBL" id="BMLV01000001">
    <property type="protein sequence ID" value="GGP02398.1"/>
    <property type="molecule type" value="Genomic_DNA"/>
</dbReference>
<dbReference type="InterPro" id="IPR017317">
    <property type="entry name" value="Pept_S8_subtilisin_bacteroid-2"/>
</dbReference>
<accession>A0ABQ2NFZ6</accession>
<evidence type="ECO:0000256" key="2">
    <source>
        <dbReference type="ARBA" id="ARBA00022670"/>
    </source>
</evidence>
<dbReference type="NCBIfam" id="TIGR04183">
    <property type="entry name" value="Por_Secre_tail"/>
    <property type="match status" value="1"/>
</dbReference>
<dbReference type="InterPro" id="IPR036852">
    <property type="entry name" value="Peptidase_S8/S53_dom_sf"/>
</dbReference>
<dbReference type="PIRSF" id="PIRSF037903">
    <property type="entry name" value="Subtilisin_rel_GFO_2223"/>
    <property type="match status" value="1"/>
</dbReference>
<dbReference type="InterPro" id="IPR026444">
    <property type="entry name" value="Secre_tail"/>
</dbReference>
<feature type="active site" description="Charge relay system" evidence="6">
    <location>
        <position position="215"/>
    </location>
</feature>
<keyword evidence="4 6" id="KW-0378">Hydrolase</keyword>
<organism evidence="10 11">
    <name type="scientific">Cloacibacterium rupense</name>
    <dbReference type="NCBI Taxonomy" id="517423"/>
    <lineage>
        <taxon>Bacteria</taxon>
        <taxon>Pseudomonadati</taxon>
        <taxon>Bacteroidota</taxon>
        <taxon>Flavobacteriia</taxon>
        <taxon>Flavobacteriales</taxon>
        <taxon>Weeksellaceae</taxon>
    </lineage>
</organism>
<evidence type="ECO:0000256" key="5">
    <source>
        <dbReference type="ARBA" id="ARBA00022825"/>
    </source>
</evidence>
<evidence type="ECO:0000259" key="8">
    <source>
        <dbReference type="Pfam" id="PF00082"/>
    </source>
</evidence>
<keyword evidence="11" id="KW-1185">Reference proteome</keyword>
<evidence type="ECO:0000256" key="4">
    <source>
        <dbReference type="ARBA" id="ARBA00022801"/>
    </source>
</evidence>
<dbReference type="PROSITE" id="PS00136">
    <property type="entry name" value="SUBTILASE_ASP"/>
    <property type="match status" value="1"/>
</dbReference>
<protein>
    <submittedName>
        <fullName evidence="10">Peptidase S8</fullName>
    </submittedName>
</protein>
<reference evidence="11" key="1">
    <citation type="journal article" date="2019" name="Int. J. Syst. Evol. Microbiol.">
        <title>The Global Catalogue of Microorganisms (GCM) 10K type strain sequencing project: providing services to taxonomists for standard genome sequencing and annotation.</title>
        <authorList>
            <consortium name="The Broad Institute Genomics Platform"/>
            <consortium name="The Broad Institute Genome Sequencing Center for Infectious Disease"/>
            <person name="Wu L."/>
            <person name="Ma J."/>
        </authorList>
    </citation>
    <scope>NUCLEOTIDE SEQUENCE [LARGE SCALE GENOMIC DNA]</scope>
    <source>
        <strain evidence="11">CGMCC 1.7656</strain>
    </source>
</reference>
<evidence type="ECO:0000256" key="3">
    <source>
        <dbReference type="ARBA" id="ARBA00022729"/>
    </source>
</evidence>
<dbReference type="PROSITE" id="PS51892">
    <property type="entry name" value="SUBTILASE"/>
    <property type="match status" value="1"/>
</dbReference>
<dbReference type="PRINTS" id="PR00723">
    <property type="entry name" value="SUBTILISIN"/>
</dbReference>
<dbReference type="Gene3D" id="3.40.50.200">
    <property type="entry name" value="Peptidase S8/S53 domain"/>
    <property type="match status" value="1"/>
</dbReference>
<dbReference type="SUPFAM" id="SSF52743">
    <property type="entry name" value="Subtilisin-like"/>
    <property type="match status" value="1"/>
</dbReference>
<evidence type="ECO:0000256" key="7">
    <source>
        <dbReference type="RuleBase" id="RU003355"/>
    </source>
</evidence>
<dbReference type="Pfam" id="PF00082">
    <property type="entry name" value="Peptidase_S8"/>
    <property type="match status" value="1"/>
</dbReference>
<dbReference type="RefSeq" id="WP_188616654.1">
    <property type="nucleotide sequence ID" value="NZ_BMLV01000001.1"/>
</dbReference>
<dbReference type="PROSITE" id="PS00138">
    <property type="entry name" value="SUBTILASE_SER"/>
    <property type="match status" value="1"/>
</dbReference>
<dbReference type="Proteomes" id="UP000620064">
    <property type="component" value="Unassembled WGS sequence"/>
</dbReference>
<keyword evidence="2 6" id="KW-0645">Protease</keyword>
<keyword evidence="5 6" id="KW-0720">Serine protease</keyword>
<feature type="domain" description="Peptidase S8/S53" evidence="8">
    <location>
        <begin position="164"/>
        <end position="439"/>
    </location>
</feature>
<comment type="caution">
    <text evidence="10">The sequence shown here is derived from an EMBL/GenBank/DDBJ whole genome shotgun (WGS) entry which is preliminary data.</text>
</comment>
<dbReference type="PANTHER" id="PTHR43806">
    <property type="entry name" value="PEPTIDASE S8"/>
    <property type="match status" value="1"/>
</dbReference>
<keyword evidence="3" id="KW-0732">Signal</keyword>
<dbReference type="InterPro" id="IPR023828">
    <property type="entry name" value="Peptidase_S8_Ser-AS"/>
</dbReference>
<evidence type="ECO:0000256" key="6">
    <source>
        <dbReference type="PROSITE-ProRule" id="PRU01240"/>
    </source>
</evidence>
<dbReference type="InterPro" id="IPR050131">
    <property type="entry name" value="Peptidase_S8_subtilisin-like"/>
</dbReference>
<dbReference type="InterPro" id="IPR000209">
    <property type="entry name" value="Peptidase_S8/S53_dom"/>
</dbReference>